<evidence type="ECO:0000313" key="2">
    <source>
        <dbReference type="EMBL" id="SFH52868.1"/>
    </source>
</evidence>
<dbReference type="EMBL" id="FOQD01000001">
    <property type="protein sequence ID" value="SFH52868.1"/>
    <property type="molecule type" value="Genomic_DNA"/>
</dbReference>
<evidence type="ECO:0000259" key="1">
    <source>
        <dbReference type="PROSITE" id="PS51725"/>
    </source>
</evidence>
<keyword evidence="2" id="KW-0560">Oxidoreductase</keyword>
<dbReference type="Gene3D" id="3.30.70.100">
    <property type="match status" value="1"/>
</dbReference>
<dbReference type="InterPro" id="IPR007138">
    <property type="entry name" value="ABM_dom"/>
</dbReference>
<evidence type="ECO:0000313" key="3">
    <source>
        <dbReference type="Proteomes" id="UP000199518"/>
    </source>
</evidence>
<organism evidence="2 3">
    <name type="scientific">Planctomicrobium piriforme</name>
    <dbReference type="NCBI Taxonomy" id="1576369"/>
    <lineage>
        <taxon>Bacteria</taxon>
        <taxon>Pseudomonadati</taxon>
        <taxon>Planctomycetota</taxon>
        <taxon>Planctomycetia</taxon>
        <taxon>Planctomycetales</taxon>
        <taxon>Planctomycetaceae</taxon>
        <taxon>Planctomicrobium</taxon>
    </lineage>
</organism>
<accession>A0A1I3ARY2</accession>
<dbReference type="GO" id="GO:0004497">
    <property type="term" value="F:monooxygenase activity"/>
    <property type="evidence" value="ECO:0007669"/>
    <property type="project" value="UniProtKB-KW"/>
</dbReference>
<name>A0A1I3ARY2_9PLAN</name>
<feature type="domain" description="ABM" evidence="1">
    <location>
        <begin position="1"/>
        <end position="93"/>
    </location>
</feature>
<dbReference type="Proteomes" id="UP000199518">
    <property type="component" value="Unassembled WGS sequence"/>
</dbReference>
<sequence>MYAVNVILTAKNADDVPRLAELLREQGWLSRAEPGCLQFDVCHSQNDASVFLLIERWETKQSWEVHRTAIAYTTIYQPQVLPLVDRVPHVSELLT</sequence>
<keyword evidence="3" id="KW-1185">Reference proteome</keyword>
<dbReference type="AlphaFoldDB" id="A0A1I3ARY2"/>
<dbReference type="PROSITE" id="PS51725">
    <property type="entry name" value="ABM"/>
    <property type="match status" value="1"/>
</dbReference>
<keyword evidence="2" id="KW-0503">Monooxygenase</keyword>
<dbReference type="Pfam" id="PF03992">
    <property type="entry name" value="ABM"/>
    <property type="match status" value="1"/>
</dbReference>
<proteinExistence type="predicted"/>
<protein>
    <submittedName>
        <fullName evidence="2">Quinol monooxygenase YgiN</fullName>
    </submittedName>
</protein>
<dbReference type="OrthoDB" id="5241825at2"/>
<reference evidence="3" key="1">
    <citation type="submission" date="2016-10" db="EMBL/GenBank/DDBJ databases">
        <authorList>
            <person name="Varghese N."/>
            <person name="Submissions S."/>
        </authorList>
    </citation>
    <scope>NUCLEOTIDE SEQUENCE [LARGE SCALE GENOMIC DNA]</scope>
    <source>
        <strain evidence="3">DSM 26348</strain>
    </source>
</reference>
<gene>
    <name evidence="2" type="ORF">SAMN05421753_10129</name>
</gene>
<dbReference type="RefSeq" id="WP_092046665.1">
    <property type="nucleotide sequence ID" value="NZ_FOQD01000001.1"/>
</dbReference>
<dbReference type="SUPFAM" id="SSF54909">
    <property type="entry name" value="Dimeric alpha+beta barrel"/>
    <property type="match status" value="1"/>
</dbReference>
<dbReference type="InterPro" id="IPR011008">
    <property type="entry name" value="Dimeric_a/b-barrel"/>
</dbReference>